<keyword evidence="9" id="KW-0597">Phosphoprotein</keyword>
<dbReference type="InterPro" id="IPR002891">
    <property type="entry name" value="APS"/>
</dbReference>
<dbReference type="Pfam" id="PF01583">
    <property type="entry name" value="APS_kinase"/>
    <property type="match status" value="1"/>
</dbReference>
<evidence type="ECO:0000256" key="3">
    <source>
        <dbReference type="ARBA" id="ARBA00004806"/>
    </source>
</evidence>
<dbReference type="NCBIfam" id="TIGR00455">
    <property type="entry name" value="apsK"/>
    <property type="match status" value="1"/>
</dbReference>
<comment type="catalytic activity">
    <reaction evidence="1 9 10">
        <text>adenosine 5'-phosphosulfate + ATP = 3'-phosphoadenylyl sulfate + ADP + H(+)</text>
        <dbReference type="Rhea" id="RHEA:24152"/>
        <dbReference type="ChEBI" id="CHEBI:15378"/>
        <dbReference type="ChEBI" id="CHEBI:30616"/>
        <dbReference type="ChEBI" id="CHEBI:58243"/>
        <dbReference type="ChEBI" id="CHEBI:58339"/>
        <dbReference type="ChEBI" id="CHEBI:456216"/>
        <dbReference type="EC" id="2.7.1.25"/>
    </reaction>
</comment>
<dbReference type="HAMAP" id="MF_00065">
    <property type="entry name" value="Adenylyl_sulf_kinase"/>
    <property type="match status" value="1"/>
</dbReference>
<gene>
    <name evidence="9" type="primary">cysC</name>
    <name evidence="12" type="ORF">U472_14595</name>
</gene>
<sequence length="206" mass="22756">MTKNITWHKGKVSYSDRCNNLGQEGMVLWFTGLSGAGKSTIAVEIEKKLVKQGKAVYRLDGDNVRHGLNSDLGFTAEDRNENIRRVAEVAALFKDAGLITLASFISPYQEARNFARERAGADNFMEIYVKADVEACAERDPKGLYEMAKAGEIKNFTGISAPYEVPENPDLVVDTVELSVEEAVAKVLEAIDERQAEIKKKLKVIG</sequence>
<dbReference type="EMBL" id="LWDV01000010">
    <property type="protein sequence ID" value="OCL25560.1"/>
    <property type="molecule type" value="Genomic_DNA"/>
</dbReference>
<keyword evidence="7 9" id="KW-0418">Kinase</keyword>
<keyword evidence="5 9" id="KW-0808">Transferase</keyword>
<comment type="function">
    <text evidence="2 9 10">Catalyzes the synthesis of activated sulfate.</text>
</comment>
<dbReference type="NCBIfam" id="NF003013">
    <property type="entry name" value="PRK03846.1"/>
    <property type="match status" value="1"/>
</dbReference>
<dbReference type="GO" id="GO:0004020">
    <property type="term" value="F:adenylylsulfate kinase activity"/>
    <property type="evidence" value="ECO:0007669"/>
    <property type="project" value="UniProtKB-UniRule"/>
</dbReference>
<dbReference type="InterPro" id="IPR027417">
    <property type="entry name" value="P-loop_NTPase"/>
</dbReference>
<reference evidence="12 13" key="2">
    <citation type="submission" date="2016-08" db="EMBL/GenBank/DDBJ databases">
        <title>Orenia metallireducens sp. nov. strain Z6, a Novel Metal-reducing Firmicute from the Deep Subsurface.</title>
        <authorList>
            <person name="Maxim B.I."/>
            <person name="Kenneth K."/>
            <person name="Flynn T.M."/>
            <person name="Oloughlin E.J."/>
            <person name="Locke R.A."/>
            <person name="Weber J.R."/>
            <person name="Egan S.M."/>
            <person name="Mackie R.I."/>
            <person name="Cann I.K."/>
        </authorList>
    </citation>
    <scope>NUCLEOTIDE SEQUENCE [LARGE SCALE GENOMIC DNA]</scope>
    <source>
        <strain evidence="12 13">Z6</strain>
    </source>
</reference>
<evidence type="ECO:0000256" key="6">
    <source>
        <dbReference type="ARBA" id="ARBA00022741"/>
    </source>
</evidence>
<evidence type="ECO:0000256" key="8">
    <source>
        <dbReference type="ARBA" id="ARBA00022840"/>
    </source>
</evidence>
<comment type="pathway">
    <text evidence="3 9 10">Sulfur metabolism; hydrogen sulfide biosynthesis; sulfite from sulfate: step 2/3.</text>
</comment>
<dbReference type="Gene3D" id="3.40.50.300">
    <property type="entry name" value="P-loop containing nucleotide triphosphate hydrolases"/>
    <property type="match status" value="1"/>
</dbReference>
<dbReference type="InterPro" id="IPR059117">
    <property type="entry name" value="APS_kinase_dom"/>
</dbReference>
<dbReference type="EC" id="2.7.1.25" evidence="9 10"/>
<dbReference type="SUPFAM" id="SSF52540">
    <property type="entry name" value="P-loop containing nucleoside triphosphate hydrolases"/>
    <property type="match status" value="1"/>
</dbReference>
<dbReference type="GO" id="GO:0005524">
    <property type="term" value="F:ATP binding"/>
    <property type="evidence" value="ECO:0007669"/>
    <property type="project" value="UniProtKB-UniRule"/>
</dbReference>
<name>A0A1C0A5Z0_9FIRM</name>
<accession>A0A1C0A5Z0</accession>
<evidence type="ECO:0000256" key="7">
    <source>
        <dbReference type="ARBA" id="ARBA00022777"/>
    </source>
</evidence>
<dbReference type="UniPathway" id="UPA00140">
    <property type="reaction ID" value="UER00205"/>
</dbReference>
<feature type="active site" description="Phosphoserine intermediate" evidence="9">
    <location>
        <position position="106"/>
    </location>
</feature>
<evidence type="ECO:0000259" key="11">
    <source>
        <dbReference type="Pfam" id="PF01583"/>
    </source>
</evidence>
<keyword evidence="6 9" id="KW-0547">Nucleotide-binding</keyword>
<evidence type="ECO:0000256" key="5">
    <source>
        <dbReference type="ARBA" id="ARBA00022679"/>
    </source>
</evidence>
<comment type="caution">
    <text evidence="12">The sequence shown here is derived from an EMBL/GenBank/DDBJ whole genome shotgun (WGS) entry which is preliminary data.</text>
</comment>
<reference evidence="13" key="1">
    <citation type="submission" date="2016-07" db="EMBL/GenBank/DDBJ databases">
        <authorList>
            <person name="Florea S."/>
            <person name="Webb J.S."/>
            <person name="Jaromczyk J."/>
            <person name="Schardl C.L."/>
        </authorList>
    </citation>
    <scope>NUCLEOTIDE SEQUENCE [LARGE SCALE GENOMIC DNA]</scope>
    <source>
        <strain evidence="13">Z6</strain>
    </source>
</reference>
<evidence type="ECO:0000256" key="4">
    <source>
        <dbReference type="ARBA" id="ARBA00007008"/>
    </source>
</evidence>
<dbReference type="GO" id="GO:0070814">
    <property type="term" value="P:hydrogen sulfide biosynthetic process"/>
    <property type="evidence" value="ECO:0007669"/>
    <property type="project" value="UniProtKB-UniRule"/>
</dbReference>
<evidence type="ECO:0000256" key="9">
    <source>
        <dbReference type="HAMAP-Rule" id="MF_00065"/>
    </source>
</evidence>
<dbReference type="PANTHER" id="PTHR11055:SF1">
    <property type="entry name" value="PAPS SYNTHETASE, ISOFORM D"/>
    <property type="match status" value="1"/>
</dbReference>
<dbReference type="CDD" id="cd02027">
    <property type="entry name" value="APSK"/>
    <property type="match status" value="1"/>
</dbReference>
<dbReference type="FunFam" id="3.40.50.300:FF:000212">
    <property type="entry name" value="Adenylyl-sulfate kinase"/>
    <property type="match status" value="1"/>
</dbReference>
<evidence type="ECO:0000256" key="2">
    <source>
        <dbReference type="ARBA" id="ARBA00002632"/>
    </source>
</evidence>
<feature type="domain" description="APS kinase" evidence="11">
    <location>
        <begin position="25"/>
        <end position="174"/>
    </location>
</feature>
<evidence type="ECO:0000256" key="10">
    <source>
        <dbReference type="RuleBase" id="RU004347"/>
    </source>
</evidence>
<dbReference type="GO" id="GO:0000103">
    <property type="term" value="P:sulfate assimilation"/>
    <property type="evidence" value="ECO:0007669"/>
    <property type="project" value="UniProtKB-UniRule"/>
</dbReference>
<proteinExistence type="inferred from homology"/>
<feature type="binding site" evidence="9">
    <location>
        <begin position="32"/>
        <end position="39"/>
    </location>
    <ligand>
        <name>ATP</name>
        <dbReference type="ChEBI" id="CHEBI:30616"/>
    </ligand>
</feature>
<dbReference type="OrthoDB" id="9804504at2"/>
<comment type="similarity">
    <text evidence="4 9 10">Belongs to the APS kinase family.</text>
</comment>
<keyword evidence="8 9" id="KW-0067">ATP-binding</keyword>
<dbReference type="RefSeq" id="WP_068719472.1">
    <property type="nucleotide sequence ID" value="NZ_LWDV01000010.1"/>
</dbReference>
<evidence type="ECO:0000256" key="1">
    <source>
        <dbReference type="ARBA" id="ARBA00001823"/>
    </source>
</evidence>
<evidence type="ECO:0000313" key="13">
    <source>
        <dbReference type="Proteomes" id="UP000093514"/>
    </source>
</evidence>
<dbReference type="AlphaFoldDB" id="A0A1C0A5Z0"/>
<evidence type="ECO:0000313" key="12">
    <source>
        <dbReference type="EMBL" id="OCL25560.1"/>
    </source>
</evidence>
<keyword evidence="13" id="KW-1185">Reference proteome</keyword>
<dbReference type="Proteomes" id="UP000093514">
    <property type="component" value="Unassembled WGS sequence"/>
</dbReference>
<organism evidence="12 13">
    <name type="scientific">Orenia metallireducens</name>
    <dbReference type="NCBI Taxonomy" id="1413210"/>
    <lineage>
        <taxon>Bacteria</taxon>
        <taxon>Bacillati</taxon>
        <taxon>Bacillota</taxon>
        <taxon>Clostridia</taxon>
        <taxon>Halanaerobiales</taxon>
        <taxon>Halobacteroidaceae</taxon>
        <taxon>Orenia</taxon>
    </lineage>
</organism>
<protein>
    <recommendedName>
        <fullName evidence="9 10">Adenylyl-sulfate kinase</fullName>
        <ecNumber evidence="9 10">2.7.1.25</ecNumber>
    </recommendedName>
    <alternativeName>
        <fullName evidence="9">APS kinase</fullName>
    </alternativeName>
    <alternativeName>
        <fullName evidence="9">ATP adenosine-5'-phosphosulfate 3'-phosphotransferase</fullName>
    </alternativeName>
    <alternativeName>
        <fullName evidence="9">Adenosine-5'-phosphosulfate kinase</fullName>
    </alternativeName>
</protein>
<dbReference type="PANTHER" id="PTHR11055">
    <property type="entry name" value="BIFUNCTIONAL 3'-PHOSPHOADENOSINE 5'-PHOSPHOSULFATE SYNTHASE"/>
    <property type="match status" value="1"/>
</dbReference>